<sequence length="208" mass="23262">MKNIEIVRKALANNETVSRTNFRPAIIELLSKRDLTVAEIVYALNGGEYNEQLRRRVQDNVQKSDEIIVCRFEKFGSKEVHVYSLKNSGKLSVDIPQRGTPRNPIVGLEKLLTRALNRGLGASVAIAGQNAIDAFKNLETKQQVRYLASIALRDDAREILTLVQNANLTKSELENINVKSLVCTNARYVIAKVNKSSAFFDNIKAIYG</sequence>
<name>A0A6B9STW3_9CAUD</name>
<dbReference type="EMBL" id="MN794232">
    <property type="protein sequence ID" value="QHJ74553.1"/>
    <property type="molecule type" value="Genomic_DNA"/>
</dbReference>
<organism evidence="1 2">
    <name type="scientific">Vibrio phage VH1_2019</name>
    <dbReference type="NCBI Taxonomy" id="2686307"/>
    <lineage>
        <taxon>Viruses</taxon>
        <taxon>Duplodnaviria</taxon>
        <taxon>Heunggongvirae</taxon>
        <taxon>Uroviricota</taxon>
        <taxon>Caudoviricetes</taxon>
        <taxon>Pantevenvirales</taxon>
        <taxon>Straboviridae</taxon>
        <taxon>Schizotequatrovirus</taxon>
        <taxon>Schizotequatrovirus KVP40</taxon>
    </lineage>
</organism>
<dbReference type="Proteomes" id="UP000464957">
    <property type="component" value="Segment"/>
</dbReference>
<proteinExistence type="predicted"/>
<evidence type="ECO:0000313" key="1">
    <source>
        <dbReference type="EMBL" id="QHJ74553.1"/>
    </source>
</evidence>
<protein>
    <submittedName>
        <fullName evidence="1">Uncharacterized protein</fullName>
    </submittedName>
</protein>
<evidence type="ECO:0000313" key="2">
    <source>
        <dbReference type="Proteomes" id="UP000464957"/>
    </source>
</evidence>
<gene>
    <name evidence="1" type="ORF">VH12019_00253</name>
</gene>
<accession>A0A6B9STW3</accession>
<reference evidence="1 2" key="1">
    <citation type="submission" date="2019-12" db="EMBL/GenBank/DDBJ databases">
        <authorList>
            <person name="Harris M."/>
            <person name="Ho T.C."/>
            <person name="Fruchtman H."/>
            <person name="Garin M."/>
            <person name="Kubatin V."/>
            <person name="Lu T."/>
            <person name="Xue L."/>
            <person name="Marr M.T."/>
        </authorList>
    </citation>
    <scope>NUCLEOTIDE SEQUENCE [LARGE SCALE GENOMIC DNA]</scope>
</reference>